<dbReference type="InterPro" id="IPR011009">
    <property type="entry name" value="Kinase-like_dom_sf"/>
</dbReference>
<organism evidence="4 5">
    <name type="scientific">Denticeps clupeoides</name>
    <name type="common">denticle herring</name>
    <dbReference type="NCBI Taxonomy" id="299321"/>
    <lineage>
        <taxon>Eukaryota</taxon>
        <taxon>Metazoa</taxon>
        <taxon>Chordata</taxon>
        <taxon>Craniata</taxon>
        <taxon>Vertebrata</taxon>
        <taxon>Euteleostomi</taxon>
        <taxon>Actinopterygii</taxon>
        <taxon>Neopterygii</taxon>
        <taxon>Teleostei</taxon>
        <taxon>Clupei</taxon>
        <taxon>Clupeiformes</taxon>
        <taxon>Denticipitoidei</taxon>
        <taxon>Denticipitidae</taxon>
        <taxon>Denticeps</taxon>
    </lineage>
</organism>
<dbReference type="InterPro" id="IPR008266">
    <property type="entry name" value="Tyr_kinase_AS"/>
</dbReference>
<reference evidence="4 5" key="1">
    <citation type="submission" date="2020-06" db="EMBL/GenBank/DDBJ databases">
        <authorList>
            <consortium name="Wellcome Sanger Institute Data Sharing"/>
        </authorList>
    </citation>
    <scope>NUCLEOTIDE SEQUENCE [LARGE SCALE GENOMIC DNA]</scope>
</reference>
<dbReference type="GO" id="GO:0005524">
    <property type="term" value="F:ATP binding"/>
    <property type="evidence" value="ECO:0007669"/>
    <property type="project" value="InterPro"/>
</dbReference>
<dbReference type="GO" id="GO:0005576">
    <property type="term" value="C:extracellular region"/>
    <property type="evidence" value="ECO:0007669"/>
    <property type="project" value="InterPro"/>
</dbReference>
<reference evidence="4" key="3">
    <citation type="submission" date="2025-09" db="UniProtKB">
        <authorList>
            <consortium name="Ensembl"/>
        </authorList>
    </citation>
    <scope>IDENTIFICATION</scope>
</reference>
<keyword evidence="5" id="KW-1185">Reference proteome</keyword>
<evidence type="ECO:0000313" key="4">
    <source>
        <dbReference type="Ensembl" id="ENSDCDP00010045055.1"/>
    </source>
</evidence>
<dbReference type="GO" id="GO:0004672">
    <property type="term" value="F:protein kinase activity"/>
    <property type="evidence" value="ECO:0007669"/>
    <property type="project" value="InterPro"/>
</dbReference>
<dbReference type="SUPFAM" id="SSF56112">
    <property type="entry name" value="Protein kinase-like (PK-like)"/>
    <property type="match status" value="1"/>
</dbReference>
<dbReference type="PROSITE" id="PS50011">
    <property type="entry name" value="PROTEIN_KINASE_DOM"/>
    <property type="match status" value="1"/>
</dbReference>
<dbReference type="GO" id="GO:0016020">
    <property type="term" value="C:membrane"/>
    <property type="evidence" value="ECO:0007669"/>
    <property type="project" value="TreeGrafter"/>
</dbReference>
<dbReference type="GO" id="GO:0006869">
    <property type="term" value="P:lipid transport"/>
    <property type="evidence" value="ECO:0007669"/>
    <property type="project" value="InterPro"/>
</dbReference>
<dbReference type="Gene3D" id="1.10.510.10">
    <property type="entry name" value="Transferase(Phosphotransferase) domain 1"/>
    <property type="match status" value="1"/>
</dbReference>
<protein>
    <recommendedName>
        <fullName evidence="3">Protein kinase domain-containing protein</fullName>
    </recommendedName>
</protein>
<comment type="similarity">
    <text evidence="1">Belongs to the apolipoprotein L family.</text>
</comment>
<dbReference type="Pfam" id="PF00069">
    <property type="entry name" value="Pkinase"/>
    <property type="match status" value="1"/>
</dbReference>
<evidence type="ECO:0000313" key="5">
    <source>
        <dbReference type="Proteomes" id="UP000694580"/>
    </source>
</evidence>
<gene>
    <name evidence="4" type="primary">IMPDH2</name>
</gene>
<dbReference type="GO" id="GO:0008289">
    <property type="term" value="F:lipid binding"/>
    <property type="evidence" value="ECO:0007669"/>
    <property type="project" value="InterPro"/>
</dbReference>
<dbReference type="InterPro" id="IPR000719">
    <property type="entry name" value="Prot_kinase_dom"/>
</dbReference>
<proteinExistence type="inferred from homology"/>
<dbReference type="Ensembl" id="ENSDCDT00010055200.1">
    <property type="protein sequence ID" value="ENSDCDP00010045055.1"/>
    <property type="gene ID" value="ENSDCDG00010027795.1"/>
</dbReference>
<dbReference type="PANTHER" id="PTHR14096">
    <property type="entry name" value="APOLIPOPROTEIN L"/>
    <property type="match status" value="1"/>
</dbReference>
<evidence type="ECO:0000259" key="3">
    <source>
        <dbReference type="PROSITE" id="PS50011"/>
    </source>
</evidence>
<feature type="domain" description="Protein kinase" evidence="3">
    <location>
        <begin position="1"/>
        <end position="257"/>
    </location>
</feature>
<keyword evidence="2" id="KW-1133">Transmembrane helix</keyword>
<dbReference type="Proteomes" id="UP000694580">
    <property type="component" value="Chromosome 1"/>
</dbReference>
<name>A0AAY4DHS3_9TELE</name>
<feature type="transmembrane region" description="Helical" evidence="2">
    <location>
        <begin position="322"/>
        <end position="344"/>
    </location>
</feature>
<dbReference type="AlphaFoldDB" id="A0AAY4DHS3"/>
<keyword evidence="2" id="KW-0472">Membrane</keyword>
<sequence>MGAKQTVLEKRGFTVLKQEKNEVLVRSKEGHVYTAREIRNADDVFVVKKILQKLEHPHIVGHQQSFTEGDTLYVLMDHHEDRSLFQKVDDQGKLGQPFSEEQILDWIVEICMALKHLHDNSVVHKDLRPQNVFFTEFGSVCLGEVQDIKDRAGPDSGAHSDVSNFPPELLSGHMYEDKSDIWLLGCLTYLLCMLKWPFTAGSTIKLIPKILNAEYPALPDSLSPDLGDIIREALQVKPEDRPSAKDILWKPGVISFLTAKSVDTVEDLHGSLIKLRALADGLEKIHYGATIGSLTGGVVGAVGGITSIVGLILAPFTLGVSLIVTGVGVGVAVAGGATAGISNITNMVNQSSDRQSIKNIVREFEEKMNSVVKSLQHISEGLQALELMGSASDGAHPSASGGKAMNVGCRLGRGLGAIPELVRLLQVVNLGKVAAQAARAIRIAEVATGIFSAFFVAVDIFFIAVDAKEIHNIKHSRAPQSSDDSSKLELLNPENMAQEQPGSEERNTEVKSATMKFVLKVRETADQLQDSVDELSDIITFIPKLDASRT</sequence>
<dbReference type="InterPro" id="IPR008405">
    <property type="entry name" value="ApoL"/>
</dbReference>
<feature type="transmembrane region" description="Helical" evidence="2">
    <location>
        <begin position="294"/>
        <end position="316"/>
    </location>
</feature>
<evidence type="ECO:0000256" key="2">
    <source>
        <dbReference type="SAM" id="Phobius"/>
    </source>
</evidence>
<dbReference type="GeneTree" id="ENSGT00940000169789"/>
<dbReference type="GO" id="GO:0042157">
    <property type="term" value="P:lipoprotein metabolic process"/>
    <property type="evidence" value="ECO:0007669"/>
    <property type="project" value="InterPro"/>
</dbReference>
<feature type="transmembrane region" description="Helical" evidence="2">
    <location>
        <begin position="446"/>
        <end position="465"/>
    </location>
</feature>
<dbReference type="PROSITE" id="PS00109">
    <property type="entry name" value="PROTEIN_KINASE_TYR"/>
    <property type="match status" value="1"/>
</dbReference>
<keyword evidence="2" id="KW-0812">Transmembrane</keyword>
<dbReference type="Pfam" id="PF05461">
    <property type="entry name" value="ApoL"/>
    <property type="match status" value="1"/>
</dbReference>
<dbReference type="PANTHER" id="PTHR14096:SF34">
    <property type="entry name" value="APOLIPOPROTEIN L3-LIKE-RELATED"/>
    <property type="match status" value="1"/>
</dbReference>
<reference evidence="4" key="2">
    <citation type="submission" date="2025-08" db="UniProtKB">
        <authorList>
            <consortium name="Ensembl"/>
        </authorList>
    </citation>
    <scope>IDENTIFICATION</scope>
</reference>
<accession>A0AAY4DHS3</accession>
<evidence type="ECO:0000256" key="1">
    <source>
        <dbReference type="ARBA" id="ARBA00010090"/>
    </source>
</evidence>